<evidence type="ECO:0000256" key="1">
    <source>
        <dbReference type="ARBA" id="ARBA00022676"/>
    </source>
</evidence>
<dbReference type="PANTHER" id="PTHR22916">
    <property type="entry name" value="GLYCOSYLTRANSFERASE"/>
    <property type="match status" value="1"/>
</dbReference>
<evidence type="ECO:0000259" key="3">
    <source>
        <dbReference type="Pfam" id="PF00535"/>
    </source>
</evidence>
<dbReference type="AlphaFoldDB" id="A0A9D2R145"/>
<dbReference type="Pfam" id="PF00535">
    <property type="entry name" value="Glycos_transf_2"/>
    <property type="match status" value="1"/>
</dbReference>
<keyword evidence="1 4" id="KW-0328">Glycosyltransferase</keyword>
<protein>
    <submittedName>
        <fullName evidence="4">Glycosyltransferase</fullName>
        <ecNumber evidence="4">2.4.-.-</ecNumber>
    </submittedName>
</protein>
<evidence type="ECO:0000313" key="5">
    <source>
        <dbReference type="Proteomes" id="UP000823897"/>
    </source>
</evidence>
<keyword evidence="2 4" id="KW-0808">Transferase</keyword>
<dbReference type="EMBL" id="DWUV01000057">
    <property type="protein sequence ID" value="HJD33469.1"/>
    <property type="molecule type" value="Genomic_DNA"/>
</dbReference>
<evidence type="ECO:0000313" key="4">
    <source>
        <dbReference type="EMBL" id="HJD33469.1"/>
    </source>
</evidence>
<accession>A0A9D2R145</accession>
<reference evidence="4" key="1">
    <citation type="journal article" date="2021" name="PeerJ">
        <title>Extensive microbial diversity within the chicken gut microbiome revealed by metagenomics and culture.</title>
        <authorList>
            <person name="Gilroy R."/>
            <person name="Ravi A."/>
            <person name="Getino M."/>
            <person name="Pursley I."/>
            <person name="Horton D.L."/>
            <person name="Alikhan N.F."/>
            <person name="Baker D."/>
            <person name="Gharbi K."/>
            <person name="Hall N."/>
            <person name="Watson M."/>
            <person name="Adriaenssens E.M."/>
            <person name="Foster-Nyarko E."/>
            <person name="Jarju S."/>
            <person name="Secka A."/>
            <person name="Antonio M."/>
            <person name="Oren A."/>
            <person name="Chaudhuri R.R."/>
            <person name="La Ragione R."/>
            <person name="Hildebrand F."/>
            <person name="Pallen M.J."/>
        </authorList>
    </citation>
    <scope>NUCLEOTIDE SEQUENCE</scope>
    <source>
        <strain evidence="4">ChiGjej3B3-11674</strain>
    </source>
</reference>
<gene>
    <name evidence="4" type="ORF">H9911_02865</name>
</gene>
<dbReference type="EC" id="2.4.-.-" evidence="4"/>
<reference evidence="4" key="2">
    <citation type="submission" date="2021-04" db="EMBL/GenBank/DDBJ databases">
        <authorList>
            <person name="Gilroy R."/>
        </authorList>
    </citation>
    <scope>NUCLEOTIDE SEQUENCE</scope>
    <source>
        <strain evidence="4">ChiGjej3B3-11674</strain>
    </source>
</reference>
<dbReference type="GO" id="GO:0016757">
    <property type="term" value="F:glycosyltransferase activity"/>
    <property type="evidence" value="ECO:0007669"/>
    <property type="project" value="UniProtKB-KW"/>
</dbReference>
<dbReference type="InterPro" id="IPR029044">
    <property type="entry name" value="Nucleotide-diphossugar_trans"/>
</dbReference>
<dbReference type="SUPFAM" id="SSF53448">
    <property type="entry name" value="Nucleotide-diphospho-sugar transferases"/>
    <property type="match status" value="1"/>
</dbReference>
<name>A0A9D2R145_9FIRM</name>
<dbReference type="PANTHER" id="PTHR22916:SF51">
    <property type="entry name" value="GLYCOSYLTRANSFERASE EPSH-RELATED"/>
    <property type="match status" value="1"/>
</dbReference>
<dbReference type="InterPro" id="IPR001173">
    <property type="entry name" value="Glyco_trans_2-like"/>
</dbReference>
<dbReference type="Proteomes" id="UP000823897">
    <property type="component" value="Unassembled WGS sequence"/>
</dbReference>
<feature type="domain" description="Glycosyltransferase 2-like" evidence="3">
    <location>
        <begin position="7"/>
        <end position="167"/>
    </location>
</feature>
<organism evidence="4 5">
    <name type="scientific">Candidatus Mediterraneibacter tabaqchaliae</name>
    <dbReference type="NCBI Taxonomy" id="2838689"/>
    <lineage>
        <taxon>Bacteria</taxon>
        <taxon>Bacillati</taxon>
        <taxon>Bacillota</taxon>
        <taxon>Clostridia</taxon>
        <taxon>Lachnospirales</taxon>
        <taxon>Lachnospiraceae</taxon>
        <taxon>Mediterraneibacter</taxon>
    </lineage>
</organism>
<dbReference type="Gene3D" id="3.90.550.10">
    <property type="entry name" value="Spore Coat Polysaccharide Biosynthesis Protein SpsA, Chain A"/>
    <property type="match status" value="1"/>
</dbReference>
<dbReference type="CDD" id="cd00761">
    <property type="entry name" value="Glyco_tranf_GTA_type"/>
    <property type="match status" value="1"/>
</dbReference>
<evidence type="ECO:0000256" key="2">
    <source>
        <dbReference type="ARBA" id="ARBA00022679"/>
    </source>
</evidence>
<sequence length="342" mass="40579">MNQIKYSVIIPVYNAEKTLKRCLDSLLGQKREDAEIILINDGSSDRSREIIEGYERQHPNVRAVHQENAGVSAARNRGLDEAKGTYITFVDSDDYVSDDYFRVMDEAGEKEDCDLIVFAKDVAGQGIDERDLYKKMCAAESLQEKRKILLSSRIIFQPPYKRFRREIIENEHLRFIKGMYVGEDFNFCFAYMLECRSIRIEYRKIYFIDVSENDSLSRKYRSDIDTQLQWEIKEAAKTLKNSRLNTDEKKDLLTVLDYFMARNIFTCIAETFKTGKPSYRKNKEKYGEICSRFNTPLYKPDVYYSKIHFLLRLLLYRRCIFPLYLITRTVKGREFQKYWKKE</sequence>
<proteinExistence type="predicted"/>
<comment type="caution">
    <text evidence="4">The sequence shown here is derived from an EMBL/GenBank/DDBJ whole genome shotgun (WGS) entry which is preliminary data.</text>
</comment>